<dbReference type="EMBL" id="JASNQZ010000015">
    <property type="protein sequence ID" value="KAL0947671.1"/>
    <property type="molecule type" value="Genomic_DNA"/>
</dbReference>
<sequence length="384" mass="42055">MFPFIELMAHAVTLLSLAPMVDSPLLQLNGLVPSEVIKRFPQATKGSFFEYFRKPELIVPIPTPTLLLPTKVVPTPTTPYLDPYSGWPVRLVVTFALSSFLFGVFVCFILCMTGQTYALNRAEKMRLEDEEDEANGIIIPEDEAQDWEAVIASLCKAWTELFTKAVGCCFLLYIVGFYLLLLLIRFASPALTIDEYYFIMNCTDATPHDPIYAWAASAAANLSGPVLSAATTPFVGTEEFIGLYERAKGSLLFIAASEPASKLEADAIQAEAHFNLLLFLKAGSDDSDSISISDILESARDFRTATESERLATLFDSSTPTGDMCAATSALEVKEACGLGDYAYRYLIEPTMFTRLVINPEAHAPSTCSSATSLDPERNFCAAI</sequence>
<feature type="signal peptide" evidence="2">
    <location>
        <begin position="1"/>
        <end position="23"/>
    </location>
</feature>
<keyword evidence="1" id="KW-1133">Transmembrane helix</keyword>
<gene>
    <name evidence="3" type="ORF">HGRIS_013759</name>
</gene>
<protein>
    <submittedName>
        <fullName evidence="3">Uncharacterized protein</fullName>
    </submittedName>
</protein>
<accession>A0ABR3IWG7</accession>
<comment type="caution">
    <text evidence="3">The sequence shown here is derived from an EMBL/GenBank/DDBJ whole genome shotgun (WGS) entry which is preliminary data.</text>
</comment>
<reference evidence="4" key="1">
    <citation type="submission" date="2024-06" db="EMBL/GenBank/DDBJ databases">
        <title>Multi-omics analyses provide insights into the biosynthesis of the anticancer antibiotic pleurotin in Hohenbuehelia grisea.</title>
        <authorList>
            <person name="Weaver J.A."/>
            <person name="Alberti F."/>
        </authorList>
    </citation>
    <scope>NUCLEOTIDE SEQUENCE [LARGE SCALE GENOMIC DNA]</scope>
    <source>
        <strain evidence="4">T-177</strain>
    </source>
</reference>
<evidence type="ECO:0000313" key="4">
    <source>
        <dbReference type="Proteomes" id="UP001556367"/>
    </source>
</evidence>
<evidence type="ECO:0000256" key="2">
    <source>
        <dbReference type="SAM" id="SignalP"/>
    </source>
</evidence>
<keyword evidence="1" id="KW-0472">Membrane</keyword>
<feature type="transmembrane region" description="Helical" evidence="1">
    <location>
        <begin position="89"/>
        <end position="111"/>
    </location>
</feature>
<dbReference type="Proteomes" id="UP001556367">
    <property type="component" value="Unassembled WGS sequence"/>
</dbReference>
<keyword evidence="1" id="KW-0812">Transmembrane</keyword>
<keyword evidence="2" id="KW-0732">Signal</keyword>
<keyword evidence="4" id="KW-1185">Reference proteome</keyword>
<feature type="transmembrane region" description="Helical" evidence="1">
    <location>
        <begin position="161"/>
        <end position="184"/>
    </location>
</feature>
<evidence type="ECO:0000313" key="3">
    <source>
        <dbReference type="EMBL" id="KAL0947671.1"/>
    </source>
</evidence>
<feature type="chain" id="PRO_5046617387" evidence="2">
    <location>
        <begin position="24"/>
        <end position="384"/>
    </location>
</feature>
<organism evidence="3 4">
    <name type="scientific">Hohenbuehelia grisea</name>
    <dbReference type="NCBI Taxonomy" id="104357"/>
    <lineage>
        <taxon>Eukaryota</taxon>
        <taxon>Fungi</taxon>
        <taxon>Dikarya</taxon>
        <taxon>Basidiomycota</taxon>
        <taxon>Agaricomycotina</taxon>
        <taxon>Agaricomycetes</taxon>
        <taxon>Agaricomycetidae</taxon>
        <taxon>Agaricales</taxon>
        <taxon>Pleurotineae</taxon>
        <taxon>Pleurotaceae</taxon>
        <taxon>Hohenbuehelia</taxon>
    </lineage>
</organism>
<proteinExistence type="predicted"/>
<name>A0ABR3IWG7_9AGAR</name>
<evidence type="ECO:0000256" key="1">
    <source>
        <dbReference type="SAM" id="Phobius"/>
    </source>
</evidence>